<keyword evidence="5" id="KW-0812">Transmembrane</keyword>
<evidence type="ECO:0000256" key="3">
    <source>
        <dbReference type="SAM" id="Coils"/>
    </source>
</evidence>
<feature type="compositionally biased region" description="Low complexity" evidence="4">
    <location>
        <begin position="781"/>
        <end position="794"/>
    </location>
</feature>
<dbReference type="SUPFAM" id="SSF101447">
    <property type="entry name" value="Formin homology 2 domain (FH2 domain)"/>
    <property type="match status" value="1"/>
</dbReference>
<dbReference type="PROSITE" id="PS51444">
    <property type="entry name" value="FH2"/>
    <property type="match status" value="1"/>
</dbReference>
<dbReference type="Proteomes" id="UP001497516">
    <property type="component" value="Chromosome 1"/>
</dbReference>
<dbReference type="PANTHER" id="PTHR23213:SF354">
    <property type="entry name" value="FORMIN-LIKE PROTEIN 4"/>
    <property type="match status" value="1"/>
</dbReference>
<name>A0AAV2CLL8_9ROSI</name>
<feature type="compositionally biased region" description="Low complexity" evidence="4">
    <location>
        <begin position="605"/>
        <end position="617"/>
    </location>
</feature>
<sequence length="822" mass="88016">MADGIQPWLLLLLFLPICSSQSFNPQNLEAFYPFFDLSPAPAPAPFPPTIPLQPQPAGPSPVSPAGSSDGGNNNVVKAVAATAASTFVVATLLFFFVTRYVLARRRKKDGNKVAVVGGGGGDGGGDRLQQPVVGKFVRSGGNVKGLIVDENGLDVVYWRKLEGQSKKNGYQKKVFQSPPEDEGAPEHDEIEDESTSRNEIPLLRGKSSTSQFSIPSEKRIPYGGASFAAGGSEIALVSAAVEKPKPTPQFSSPPPPPPAAPPMPPPRLPAAVPKQPPPPPPPLQNKALAPPPPAPPRKPNAPPPPPPGKAGSASRQTANEGSEKSGEPSGSGAQVKLKPLHWDKVNKNNADHSMVWDKLHGGSFRVDGDLMEALFGYVATNRKSPTREGGGGGSSHSNNPNHNLNLAASPRSQIVILDPRKSQNIAIVLKSISISRKELLESLTDGHGLDADLLEKLTRIAPTKEEETQILEFTGDPTRLADAESFLYHLLRAIPSAFTRVNAMLFRVNYASEIAQFRESLRTLDMGCKELRNRGLFVKLLEAILKAGNRMNAGTSRGNAKAFKLSSLTKLSDVKSTDGKTTLLHFVVEEVVRAEGKRCALNRNRSLNRSSSRNSSISGGGSGGGEASDVGGGSRDDREKEYTMLGLPVVGGLSAEFSNVKKAAQIDYDTLAATCSSITSRAAEVKQCLVQCAISGEGGGFSKEMKGFLESAEKEVRALREEQREVMELVKRTTEYYQAGASNDQAARPLQLFVIIRDFLGMVDQVCVEIARSLQRRRKPSSSSSGSSPKSPAPVRFANLPEHFMKERSPSSSSSNESDAEF</sequence>
<evidence type="ECO:0000259" key="7">
    <source>
        <dbReference type="PROSITE" id="PS51444"/>
    </source>
</evidence>
<evidence type="ECO:0000256" key="6">
    <source>
        <dbReference type="SAM" id="SignalP"/>
    </source>
</evidence>
<feature type="compositionally biased region" description="Pro residues" evidence="4">
    <location>
        <begin position="45"/>
        <end position="62"/>
    </location>
</feature>
<evidence type="ECO:0000313" key="8">
    <source>
        <dbReference type="EMBL" id="CAL1357240.1"/>
    </source>
</evidence>
<feature type="region of interest" description="Disordered" evidence="4">
    <location>
        <begin position="168"/>
        <end position="217"/>
    </location>
</feature>
<feature type="compositionally biased region" description="Acidic residues" evidence="4">
    <location>
        <begin position="179"/>
        <end position="193"/>
    </location>
</feature>
<feature type="region of interest" description="Disordered" evidence="4">
    <location>
        <begin position="777"/>
        <end position="822"/>
    </location>
</feature>
<keyword evidence="6" id="KW-0732">Signal</keyword>
<reference evidence="8 9" key="1">
    <citation type="submission" date="2024-04" db="EMBL/GenBank/DDBJ databases">
        <authorList>
            <person name="Fracassetti M."/>
        </authorList>
    </citation>
    <scope>NUCLEOTIDE SEQUENCE [LARGE SCALE GENOMIC DNA]</scope>
</reference>
<feature type="region of interest" description="Disordered" evidence="4">
    <location>
        <begin position="243"/>
        <end position="335"/>
    </location>
</feature>
<evidence type="ECO:0000256" key="2">
    <source>
        <dbReference type="RuleBase" id="RU361260"/>
    </source>
</evidence>
<feature type="signal peptide" evidence="6">
    <location>
        <begin position="1"/>
        <end position="20"/>
    </location>
</feature>
<feature type="region of interest" description="Disordered" evidence="4">
    <location>
        <begin position="382"/>
        <end position="406"/>
    </location>
</feature>
<feature type="compositionally biased region" description="Gly residues" evidence="4">
    <location>
        <begin position="618"/>
        <end position="633"/>
    </location>
</feature>
<dbReference type="PANTHER" id="PTHR23213">
    <property type="entry name" value="FORMIN-RELATED"/>
    <property type="match status" value="1"/>
</dbReference>
<dbReference type="EMBL" id="OZ034813">
    <property type="protein sequence ID" value="CAL1357240.1"/>
    <property type="molecule type" value="Genomic_DNA"/>
</dbReference>
<dbReference type="InterPro" id="IPR042201">
    <property type="entry name" value="FH2_Formin_sf"/>
</dbReference>
<accession>A0AAV2CLL8</accession>
<dbReference type="Gene3D" id="1.20.58.2220">
    <property type="entry name" value="Formin, FH2 domain"/>
    <property type="match status" value="1"/>
</dbReference>
<feature type="domain" description="FH2" evidence="7">
    <location>
        <begin position="327"/>
        <end position="789"/>
    </location>
</feature>
<keyword evidence="9" id="KW-1185">Reference proteome</keyword>
<dbReference type="InterPro" id="IPR015425">
    <property type="entry name" value="FH2_Formin"/>
</dbReference>
<feature type="region of interest" description="Disordered" evidence="4">
    <location>
        <begin position="45"/>
        <end position="69"/>
    </location>
</feature>
<organism evidence="8 9">
    <name type="scientific">Linum trigynum</name>
    <dbReference type="NCBI Taxonomy" id="586398"/>
    <lineage>
        <taxon>Eukaryota</taxon>
        <taxon>Viridiplantae</taxon>
        <taxon>Streptophyta</taxon>
        <taxon>Embryophyta</taxon>
        <taxon>Tracheophyta</taxon>
        <taxon>Spermatophyta</taxon>
        <taxon>Magnoliopsida</taxon>
        <taxon>eudicotyledons</taxon>
        <taxon>Gunneridae</taxon>
        <taxon>Pentapetalae</taxon>
        <taxon>rosids</taxon>
        <taxon>fabids</taxon>
        <taxon>Malpighiales</taxon>
        <taxon>Linaceae</taxon>
        <taxon>Linum</taxon>
    </lineage>
</organism>
<dbReference type="GO" id="GO:0045010">
    <property type="term" value="P:actin nucleation"/>
    <property type="evidence" value="ECO:0007669"/>
    <property type="project" value="InterPro"/>
</dbReference>
<proteinExistence type="inferred from homology"/>
<feature type="compositionally biased region" description="Low complexity" evidence="4">
    <location>
        <begin position="810"/>
        <end position="822"/>
    </location>
</feature>
<protein>
    <recommendedName>
        <fullName evidence="2">Formin-like protein</fullName>
    </recommendedName>
</protein>
<evidence type="ECO:0000256" key="1">
    <source>
        <dbReference type="ARBA" id="ARBA00025793"/>
    </source>
</evidence>
<dbReference type="SMART" id="SM00498">
    <property type="entry name" value="FH2"/>
    <property type="match status" value="1"/>
</dbReference>
<dbReference type="InterPro" id="IPR027643">
    <property type="entry name" value="Formin-like_plant"/>
</dbReference>
<feature type="compositionally biased region" description="Low complexity" evidence="4">
    <location>
        <begin position="395"/>
        <end position="406"/>
    </location>
</feature>
<comment type="similarity">
    <text evidence="1">Belongs to the formin-like family. Class-I subfamily.</text>
</comment>
<keyword evidence="5" id="KW-1133">Transmembrane helix</keyword>
<feature type="compositionally biased region" description="Pro residues" evidence="4">
    <location>
        <begin position="251"/>
        <end position="308"/>
    </location>
</feature>
<keyword evidence="5" id="KW-0472">Membrane</keyword>
<dbReference type="AlphaFoldDB" id="A0AAV2CLL8"/>
<feature type="transmembrane region" description="Helical" evidence="5">
    <location>
        <begin position="78"/>
        <end position="102"/>
    </location>
</feature>
<dbReference type="Pfam" id="PF02181">
    <property type="entry name" value="FH2"/>
    <property type="match status" value="1"/>
</dbReference>
<feature type="region of interest" description="Disordered" evidence="4">
    <location>
        <begin position="605"/>
        <end position="638"/>
    </location>
</feature>
<keyword evidence="3" id="KW-0175">Coiled coil</keyword>
<gene>
    <name evidence="8" type="ORF">LTRI10_LOCUS4888</name>
</gene>
<feature type="chain" id="PRO_5043718607" description="Formin-like protein" evidence="6">
    <location>
        <begin position="21"/>
        <end position="822"/>
    </location>
</feature>
<evidence type="ECO:0000313" key="9">
    <source>
        <dbReference type="Proteomes" id="UP001497516"/>
    </source>
</evidence>
<evidence type="ECO:0000256" key="4">
    <source>
        <dbReference type="SAM" id="MobiDB-lite"/>
    </source>
</evidence>
<feature type="coiled-coil region" evidence="3">
    <location>
        <begin position="702"/>
        <end position="732"/>
    </location>
</feature>
<dbReference type="GO" id="GO:0051015">
    <property type="term" value="F:actin filament binding"/>
    <property type="evidence" value="ECO:0007669"/>
    <property type="project" value="InterPro"/>
</dbReference>
<evidence type="ECO:0000256" key="5">
    <source>
        <dbReference type="SAM" id="Phobius"/>
    </source>
</evidence>